<dbReference type="Gene3D" id="3.30.200.20">
    <property type="entry name" value="Phosphorylase Kinase, domain 1"/>
    <property type="match status" value="1"/>
</dbReference>
<keyword evidence="2" id="KW-0808">Transferase</keyword>
<dbReference type="Pfam" id="PF01636">
    <property type="entry name" value="APH"/>
    <property type="match status" value="1"/>
</dbReference>
<reference evidence="2 3" key="1">
    <citation type="submission" date="2019-03" db="EMBL/GenBank/DDBJ databases">
        <title>Genomic Encyclopedia of Type Strains, Phase IV (KMG-IV): sequencing the most valuable type-strain genomes for metagenomic binning, comparative biology and taxonomic classification.</title>
        <authorList>
            <person name="Goeker M."/>
        </authorList>
    </citation>
    <scope>NUCLEOTIDE SEQUENCE [LARGE SCALE GENOMIC DNA]</scope>
    <source>
        <strain evidence="2 3">DSM 9035</strain>
    </source>
</reference>
<keyword evidence="2" id="KW-0418">Kinase</keyword>
<gene>
    <name evidence="2" type="ORF">EDC64_102297</name>
</gene>
<evidence type="ECO:0000313" key="3">
    <source>
        <dbReference type="Proteomes" id="UP000294664"/>
    </source>
</evidence>
<dbReference type="InterPro" id="IPR052898">
    <property type="entry name" value="ACAD10-like"/>
</dbReference>
<dbReference type="Proteomes" id="UP000294664">
    <property type="component" value="Unassembled WGS sequence"/>
</dbReference>
<dbReference type="AlphaFoldDB" id="A0A4R3M5R4"/>
<dbReference type="InterPro" id="IPR011009">
    <property type="entry name" value="Kinase-like_dom_sf"/>
</dbReference>
<sequence>MSGAGPEFDPARLDAYLKRSLAGTAGAMRLERIAGGQSNPTFFVTYDTRRLVLRKQPPGDLLPSAHAVDREFRVISALAPTGVPVPEPVLFCADREVVGTPFYLMERLKGRVFHDAALAGAAPEERRALYRALAESLAALHAVDPGRVGLADFGRPTDYFARQIARWGRQWDMSHAAPNPDIDRLRAWLAGHIPADERVAVAHGDYRMGNVMFHPQEPRVLAILDWELSTLGHPLLDLAHACIAWHSRPQDYGGLDGLDRPACGLPEQAEFEAAYYAAATHDARLDTFHMVLALFRFAVIFEGIAARGRAGNAASADAGGLAHLSGVFARRAADLLDAG</sequence>
<dbReference type="EMBL" id="SMAI01000002">
    <property type="protein sequence ID" value="TCT06817.1"/>
    <property type="molecule type" value="Genomic_DNA"/>
</dbReference>
<dbReference type="OrthoDB" id="3806873at2"/>
<organism evidence="2 3">
    <name type="scientific">Aquabacter spiritensis</name>
    <dbReference type="NCBI Taxonomy" id="933073"/>
    <lineage>
        <taxon>Bacteria</taxon>
        <taxon>Pseudomonadati</taxon>
        <taxon>Pseudomonadota</taxon>
        <taxon>Alphaproteobacteria</taxon>
        <taxon>Hyphomicrobiales</taxon>
        <taxon>Xanthobacteraceae</taxon>
        <taxon>Aquabacter</taxon>
    </lineage>
</organism>
<evidence type="ECO:0000313" key="2">
    <source>
        <dbReference type="EMBL" id="TCT06817.1"/>
    </source>
</evidence>
<dbReference type="GO" id="GO:0016301">
    <property type="term" value="F:kinase activity"/>
    <property type="evidence" value="ECO:0007669"/>
    <property type="project" value="UniProtKB-KW"/>
</dbReference>
<dbReference type="CDD" id="cd05154">
    <property type="entry name" value="ACAD10_11_N-like"/>
    <property type="match status" value="1"/>
</dbReference>
<dbReference type="InterPro" id="IPR041726">
    <property type="entry name" value="ACAD10_11_N"/>
</dbReference>
<keyword evidence="3" id="KW-1185">Reference proteome</keyword>
<dbReference type="PANTHER" id="PTHR47829">
    <property type="entry name" value="HYDROLASE, PUTATIVE (AFU_ORTHOLOGUE AFUA_1G12880)-RELATED"/>
    <property type="match status" value="1"/>
</dbReference>
<evidence type="ECO:0000259" key="1">
    <source>
        <dbReference type="Pfam" id="PF01636"/>
    </source>
</evidence>
<dbReference type="RefSeq" id="WP_132030290.1">
    <property type="nucleotide sequence ID" value="NZ_SMAI01000002.1"/>
</dbReference>
<comment type="caution">
    <text evidence="2">The sequence shown here is derived from an EMBL/GenBank/DDBJ whole genome shotgun (WGS) entry which is preliminary data.</text>
</comment>
<name>A0A4R3M5R4_9HYPH</name>
<proteinExistence type="predicted"/>
<dbReference type="PANTHER" id="PTHR47829:SF1">
    <property type="entry name" value="HAD FAMILY PHOSPHATASE"/>
    <property type="match status" value="1"/>
</dbReference>
<dbReference type="SUPFAM" id="SSF56112">
    <property type="entry name" value="Protein kinase-like (PK-like)"/>
    <property type="match status" value="1"/>
</dbReference>
<accession>A0A4R3M5R4</accession>
<protein>
    <submittedName>
        <fullName evidence="2">Aminoglycoside phosphotransferase (APT) family kinase protein</fullName>
    </submittedName>
</protein>
<dbReference type="Gene3D" id="3.90.1200.10">
    <property type="match status" value="1"/>
</dbReference>
<dbReference type="InterPro" id="IPR002575">
    <property type="entry name" value="Aminoglycoside_PTrfase"/>
</dbReference>
<feature type="domain" description="Aminoglycoside phosphotransferase" evidence="1">
    <location>
        <begin position="30"/>
        <end position="250"/>
    </location>
</feature>